<evidence type="ECO:0000313" key="3">
    <source>
        <dbReference type="Proteomes" id="UP000033514"/>
    </source>
</evidence>
<organism evidence="2 3">
    <name type="scientific">Devosia soli</name>
    <dbReference type="NCBI Taxonomy" id="361041"/>
    <lineage>
        <taxon>Bacteria</taxon>
        <taxon>Pseudomonadati</taxon>
        <taxon>Pseudomonadota</taxon>
        <taxon>Alphaproteobacteria</taxon>
        <taxon>Hyphomicrobiales</taxon>
        <taxon>Devosiaceae</taxon>
        <taxon>Devosia</taxon>
    </lineage>
</organism>
<keyword evidence="1" id="KW-0732">Signal</keyword>
<protein>
    <submittedName>
        <fullName evidence="2">Uncharacterized protein</fullName>
    </submittedName>
</protein>
<dbReference type="PROSITE" id="PS51257">
    <property type="entry name" value="PROKAR_LIPOPROTEIN"/>
    <property type="match status" value="1"/>
</dbReference>
<keyword evidence="3" id="KW-1185">Reference proteome</keyword>
<evidence type="ECO:0000313" key="2">
    <source>
        <dbReference type="EMBL" id="KKB77952.1"/>
    </source>
</evidence>
<feature type="chain" id="PRO_5002492169" evidence="1">
    <location>
        <begin position="22"/>
        <end position="91"/>
    </location>
</feature>
<dbReference type="AlphaFoldDB" id="A0A0F5L8I5"/>
<gene>
    <name evidence="2" type="ORF">VW35_12495</name>
</gene>
<reference evidence="2 3" key="1">
    <citation type="submission" date="2015-03" db="EMBL/GenBank/DDBJ databases">
        <authorList>
            <person name="Hassan Y.I."/>
            <person name="Lepp D."/>
            <person name="Zhou T."/>
        </authorList>
    </citation>
    <scope>NUCLEOTIDE SEQUENCE [LARGE SCALE GENOMIC DNA]</scope>
    <source>
        <strain evidence="2 3">GH2-10</strain>
    </source>
</reference>
<name>A0A0F5L8I5_9HYPH</name>
<feature type="signal peptide" evidence="1">
    <location>
        <begin position="1"/>
        <end position="21"/>
    </location>
</feature>
<evidence type="ECO:0000256" key="1">
    <source>
        <dbReference type="SAM" id="SignalP"/>
    </source>
</evidence>
<proteinExistence type="predicted"/>
<accession>A0A0F5L8I5</accession>
<dbReference type="Proteomes" id="UP000033514">
    <property type="component" value="Unassembled WGS sequence"/>
</dbReference>
<dbReference type="PATRIC" id="fig|361041.3.peg.1878"/>
<sequence>MKTTRFIVITLATVLVSPAFAACPAPLAGDTPEVLEANRERLICLQRELSEKADDYQVTVDLDNLDRRFDDLQLKQRFNSLQFTPPKVPDF</sequence>
<comment type="caution">
    <text evidence="2">The sequence shown here is derived from an EMBL/GenBank/DDBJ whole genome shotgun (WGS) entry which is preliminary data.</text>
</comment>
<dbReference type="EMBL" id="LAJG01000023">
    <property type="protein sequence ID" value="KKB77952.1"/>
    <property type="molecule type" value="Genomic_DNA"/>
</dbReference>